<dbReference type="RefSeq" id="WP_265283416.1">
    <property type="nucleotide sequence ID" value="NZ_QZCW01000007.1"/>
</dbReference>
<name>A0ABT3KZ82_9BURK</name>
<protein>
    <submittedName>
        <fullName evidence="1">Uncharacterized protein</fullName>
    </submittedName>
</protein>
<sequence length="135" mass="14699">MTKTTAEYASDPSVAGLTGKARRLAIKALHDADKAAAPIAARAKLPSAKELARRDREYDQAFHPINVVRETDNAVAIKIIVEYCDFERNKTVIAWIPKSFLRDGAAPGWMLTKKLNEAGAEARSANKGSINVSFS</sequence>
<comment type="caution">
    <text evidence="1">The sequence shown here is derived from an EMBL/GenBank/DDBJ whole genome shotgun (WGS) entry which is preliminary data.</text>
</comment>
<evidence type="ECO:0000313" key="2">
    <source>
        <dbReference type="Proteomes" id="UP001208935"/>
    </source>
</evidence>
<organism evidence="1 2">
    <name type="scientific">Verminephrobacter aporrectodeae subsp. tuberculatae</name>
    <dbReference type="NCBI Taxonomy" id="1110392"/>
    <lineage>
        <taxon>Bacteria</taxon>
        <taxon>Pseudomonadati</taxon>
        <taxon>Pseudomonadota</taxon>
        <taxon>Betaproteobacteria</taxon>
        <taxon>Burkholderiales</taxon>
        <taxon>Comamonadaceae</taxon>
        <taxon>Verminephrobacter</taxon>
    </lineage>
</organism>
<dbReference type="EMBL" id="QZCW01000007">
    <property type="protein sequence ID" value="MCW5323634.1"/>
    <property type="molecule type" value="Genomic_DNA"/>
</dbReference>
<gene>
    <name evidence="1" type="ORF">D5039_21535</name>
</gene>
<keyword evidence="2" id="KW-1185">Reference proteome</keyword>
<evidence type="ECO:0000313" key="1">
    <source>
        <dbReference type="EMBL" id="MCW5323634.1"/>
    </source>
</evidence>
<dbReference type="Proteomes" id="UP001208935">
    <property type="component" value="Unassembled WGS sequence"/>
</dbReference>
<reference evidence="2" key="1">
    <citation type="submission" date="2023-07" db="EMBL/GenBank/DDBJ databases">
        <title>Verminephrobacter genomes.</title>
        <authorList>
            <person name="Lund M.B."/>
        </authorList>
    </citation>
    <scope>NUCLEOTIDE SEQUENCE [LARGE SCALE GENOMIC DNA]</scope>
    <source>
        <strain evidence="2">AtM5-05</strain>
    </source>
</reference>
<proteinExistence type="predicted"/>
<accession>A0ABT3KZ82</accession>